<feature type="compositionally biased region" description="Basic residues" evidence="1">
    <location>
        <begin position="273"/>
        <end position="287"/>
    </location>
</feature>
<reference evidence="2 3" key="1">
    <citation type="submission" date="2020-09" db="EMBL/GenBank/DDBJ databases">
        <title>De no assembly of potato wild relative species, Solanum commersonii.</title>
        <authorList>
            <person name="Cho K."/>
        </authorList>
    </citation>
    <scope>NUCLEOTIDE SEQUENCE [LARGE SCALE GENOMIC DNA]</scope>
    <source>
        <strain evidence="2">LZ3.2</strain>
        <tissue evidence="2">Leaf</tissue>
    </source>
</reference>
<feature type="region of interest" description="Disordered" evidence="1">
    <location>
        <begin position="212"/>
        <end position="248"/>
    </location>
</feature>
<comment type="caution">
    <text evidence="2">The sequence shown here is derived from an EMBL/GenBank/DDBJ whole genome shotgun (WGS) entry which is preliminary data.</text>
</comment>
<keyword evidence="3" id="KW-1185">Reference proteome</keyword>
<feature type="region of interest" description="Disordered" evidence="1">
    <location>
        <begin position="266"/>
        <end position="287"/>
    </location>
</feature>
<proteinExistence type="predicted"/>
<evidence type="ECO:0000313" key="3">
    <source>
        <dbReference type="Proteomes" id="UP000824120"/>
    </source>
</evidence>
<evidence type="ECO:0000313" key="2">
    <source>
        <dbReference type="EMBL" id="KAG5593607.1"/>
    </source>
</evidence>
<dbReference type="EMBL" id="JACXVP010000007">
    <property type="protein sequence ID" value="KAG5593607.1"/>
    <property type="molecule type" value="Genomic_DNA"/>
</dbReference>
<accession>A0A9J5Y177</accession>
<name>A0A9J5Y177_SOLCO</name>
<organism evidence="2 3">
    <name type="scientific">Solanum commersonii</name>
    <name type="common">Commerson's wild potato</name>
    <name type="synonym">Commerson's nightshade</name>
    <dbReference type="NCBI Taxonomy" id="4109"/>
    <lineage>
        <taxon>Eukaryota</taxon>
        <taxon>Viridiplantae</taxon>
        <taxon>Streptophyta</taxon>
        <taxon>Embryophyta</taxon>
        <taxon>Tracheophyta</taxon>
        <taxon>Spermatophyta</taxon>
        <taxon>Magnoliopsida</taxon>
        <taxon>eudicotyledons</taxon>
        <taxon>Gunneridae</taxon>
        <taxon>Pentapetalae</taxon>
        <taxon>asterids</taxon>
        <taxon>lamiids</taxon>
        <taxon>Solanales</taxon>
        <taxon>Solanaceae</taxon>
        <taxon>Solanoideae</taxon>
        <taxon>Solaneae</taxon>
        <taxon>Solanum</taxon>
    </lineage>
</organism>
<dbReference type="OrthoDB" id="1318747at2759"/>
<evidence type="ECO:0000256" key="1">
    <source>
        <dbReference type="SAM" id="MobiDB-lite"/>
    </source>
</evidence>
<feature type="compositionally biased region" description="Basic residues" evidence="1">
    <location>
        <begin position="218"/>
        <end position="230"/>
    </location>
</feature>
<dbReference type="Proteomes" id="UP000824120">
    <property type="component" value="Chromosome 7"/>
</dbReference>
<gene>
    <name evidence="2" type="ORF">H5410_034839</name>
</gene>
<protein>
    <submittedName>
        <fullName evidence="2">Uncharacterized protein</fullName>
    </submittedName>
</protein>
<sequence length="404" mass="45335">MPNPESSSKTPISQEVENPSSFNFSPPLFFTLRILWFFPTLVLFGNKSQILEAQSVVKPNVGPSSEEIDVGSMGLSSTISERLFEGDLPEGKCHESCILTAGAELVAVQSLDSLRGDVQPTFLEHEMESSNQEEEEISLKWSSKGMRGGNPSQLNVLELETIKGTFEIDIVGKPVEREKERQIKRKGNLVLSHSKGDKMKYVIRSETQKVMGSAIAARKAHTERTKKRRREGLEPEQPASTPLFIENNETESKDAVKYVAKRTREVGEERVKSKGNQKGGKKSPTKRVKVKIQLEERELTREERVEKMEQQRVFDLDTLTKFEPEVHEFFYKMELLEGGGITTTIRNVKILLDEETLGIILGVPVVGVQTIEGCNPTSDFSKLATKRGDVKHAGLPKKFLKGEY</sequence>
<dbReference type="AlphaFoldDB" id="A0A9J5Y177"/>